<keyword evidence="4" id="KW-1185">Reference proteome</keyword>
<dbReference type="EMBL" id="SORI01000031">
    <property type="protein sequence ID" value="TDY53170.1"/>
    <property type="molecule type" value="Genomic_DNA"/>
</dbReference>
<dbReference type="Gene3D" id="3.40.50.2300">
    <property type="match status" value="1"/>
</dbReference>
<keyword evidence="1" id="KW-0597">Phosphoprotein</keyword>
<gene>
    <name evidence="3" type="ORF">C8D99_1312</name>
</gene>
<dbReference type="Proteomes" id="UP000295066">
    <property type="component" value="Unassembled WGS sequence"/>
</dbReference>
<dbReference type="PANTHER" id="PTHR45526">
    <property type="entry name" value="TRANSCRIPTIONAL REGULATORY PROTEIN DPIA"/>
    <property type="match status" value="1"/>
</dbReference>
<accession>A0A4R8M1K3</accession>
<organism evidence="3 4">
    <name type="scientific">Aminivibrio pyruvatiphilus</name>
    <dbReference type="NCBI Taxonomy" id="1005740"/>
    <lineage>
        <taxon>Bacteria</taxon>
        <taxon>Thermotogati</taxon>
        <taxon>Synergistota</taxon>
        <taxon>Synergistia</taxon>
        <taxon>Synergistales</taxon>
        <taxon>Aminobacteriaceae</taxon>
        <taxon>Aminivibrio</taxon>
    </lineage>
</organism>
<feature type="modified residue" description="4-aspartylphosphate" evidence="1">
    <location>
        <position position="56"/>
    </location>
</feature>
<dbReference type="InterPro" id="IPR051271">
    <property type="entry name" value="2C-system_Tx_regulators"/>
</dbReference>
<feature type="domain" description="Response regulatory" evidence="2">
    <location>
        <begin position="5"/>
        <end position="121"/>
    </location>
</feature>
<dbReference type="AlphaFoldDB" id="A0A4R8M1K3"/>
<reference evidence="3 4" key="1">
    <citation type="submission" date="2019-03" db="EMBL/GenBank/DDBJ databases">
        <title>Genomic Encyclopedia of Type Strains, Phase IV (KMG-IV): sequencing the most valuable type-strain genomes for metagenomic binning, comparative biology and taxonomic classification.</title>
        <authorList>
            <person name="Goeker M."/>
        </authorList>
    </citation>
    <scope>NUCLEOTIDE SEQUENCE [LARGE SCALE GENOMIC DNA]</scope>
    <source>
        <strain evidence="3 4">DSM 25964</strain>
    </source>
</reference>
<dbReference type="PANTHER" id="PTHR45526:SF1">
    <property type="entry name" value="TRANSCRIPTIONAL REGULATORY PROTEIN DCUR-RELATED"/>
    <property type="match status" value="1"/>
</dbReference>
<evidence type="ECO:0000313" key="4">
    <source>
        <dbReference type="Proteomes" id="UP000295066"/>
    </source>
</evidence>
<dbReference type="PROSITE" id="PS50110">
    <property type="entry name" value="RESPONSE_REGULATORY"/>
    <property type="match status" value="1"/>
</dbReference>
<dbReference type="OrthoDB" id="9759232at2"/>
<dbReference type="Pfam" id="PF00072">
    <property type="entry name" value="Response_reg"/>
    <property type="match status" value="1"/>
</dbReference>
<proteinExistence type="predicted"/>
<evidence type="ECO:0000259" key="2">
    <source>
        <dbReference type="PROSITE" id="PS50110"/>
    </source>
</evidence>
<evidence type="ECO:0000313" key="3">
    <source>
        <dbReference type="EMBL" id="TDY53170.1"/>
    </source>
</evidence>
<evidence type="ECO:0000256" key="1">
    <source>
        <dbReference type="PROSITE-ProRule" id="PRU00169"/>
    </source>
</evidence>
<dbReference type="RefSeq" id="WP_133959144.1">
    <property type="nucleotide sequence ID" value="NZ_SORI01000031.1"/>
</dbReference>
<protein>
    <submittedName>
        <fullName evidence="3">Two-component system response regulator DctR</fullName>
    </submittedName>
</protein>
<dbReference type="InterPro" id="IPR011006">
    <property type="entry name" value="CheY-like_superfamily"/>
</dbReference>
<name>A0A4R8M1K3_9BACT</name>
<dbReference type="GO" id="GO:0000156">
    <property type="term" value="F:phosphorelay response regulator activity"/>
    <property type="evidence" value="ECO:0007669"/>
    <property type="project" value="TreeGrafter"/>
</dbReference>
<sequence>MYSLPVLIAEPDPMLRALYRKVVLDGQGYSFAGFAEKGEEIAPLLSKTTVNLVLLDIALPGFNGLEGFRRMRADFPRVDFIILSSEKSPDTVRGAICSGAFDYLIKPFEWERLTRALAAYSEYYHGLVGRDMPWRQEDLDRLLGFRKRLSGAPEGAPKGFQETLLIRLGKLLQESRKPLSAADAGRMLGISRSGARRYLELLVQREEVAVDFELTTVGRPQKLYFATGPVVRKEQNHAKLSNN</sequence>
<comment type="caution">
    <text evidence="3">The sequence shown here is derived from an EMBL/GenBank/DDBJ whole genome shotgun (WGS) entry which is preliminary data.</text>
</comment>
<dbReference type="SUPFAM" id="SSF52172">
    <property type="entry name" value="CheY-like"/>
    <property type="match status" value="1"/>
</dbReference>
<dbReference type="InterPro" id="IPR001789">
    <property type="entry name" value="Sig_transdc_resp-reg_receiver"/>
</dbReference>
<dbReference type="SMART" id="SM00448">
    <property type="entry name" value="REC"/>
    <property type="match status" value="1"/>
</dbReference>